<comment type="caution">
    <text evidence="1">The sequence shown here is derived from an EMBL/GenBank/DDBJ whole genome shotgun (WGS) entry which is preliminary data.</text>
</comment>
<reference evidence="1" key="2">
    <citation type="submission" date="2020-09" db="EMBL/GenBank/DDBJ databases">
        <authorList>
            <person name="Sun Q."/>
            <person name="Sedlacek I."/>
        </authorList>
    </citation>
    <scope>NUCLEOTIDE SEQUENCE</scope>
    <source>
        <strain evidence="1">CCM 7897</strain>
    </source>
</reference>
<keyword evidence="2" id="KW-1185">Reference proteome</keyword>
<evidence type="ECO:0000313" key="1">
    <source>
        <dbReference type="EMBL" id="GGF90055.1"/>
    </source>
</evidence>
<evidence type="ECO:0000313" key="2">
    <source>
        <dbReference type="Proteomes" id="UP000606044"/>
    </source>
</evidence>
<accession>A0A917CLE4</accession>
<reference evidence="1" key="1">
    <citation type="journal article" date="2014" name="Int. J. Syst. Evol. Microbiol.">
        <title>Complete genome sequence of Corynebacterium casei LMG S-19264T (=DSM 44701T), isolated from a smear-ripened cheese.</title>
        <authorList>
            <consortium name="US DOE Joint Genome Institute (JGI-PGF)"/>
            <person name="Walter F."/>
            <person name="Albersmeier A."/>
            <person name="Kalinowski J."/>
            <person name="Ruckert C."/>
        </authorList>
    </citation>
    <scope>NUCLEOTIDE SEQUENCE</scope>
    <source>
        <strain evidence="1">CCM 7897</strain>
    </source>
</reference>
<proteinExistence type="predicted"/>
<name>A0A917CLE4_9HYPH</name>
<dbReference type="AlphaFoldDB" id="A0A917CLE4"/>
<protein>
    <submittedName>
        <fullName evidence="1">Uncharacterized protein</fullName>
    </submittedName>
</protein>
<sequence>MALCALGMPSKWSCRLLPTSPSFIAERSAERYGEGLHPSKASLIPFRNEAADGNDEGSPIQPGAVCPARLNLTFAIGRVTCRNPAPSIPEL</sequence>
<gene>
    <name evidence="1" type="ORF">GCM10007301_57410</name>
</gene>
<dbReference type="Proteomes" id="UP000606044">
    <property type="component" value="Unassembled WGS sequence"/>
</dbReference>
<dbReference type="EMBL" id="BMCT01000023">
    <property type="protein sequence ID" value="GGF90055.1"/>
    <property type="molecule type" value="Genomic_DNA"/>
</dbReference>
<organism evidence="1 2">
    <name type="scientific">Azorhizobium oxalatiphilum</name>
    <dbReference type="NCBI Taxonomy" id="980631"/>
    <lineage>
        <taxon>Bacteria</taxon>
        <taxon>Pseudomonadati</taxon>
        <taxon>Pseudomonadota</taxon>
        <taxon>Alphaproteobacteria</taxon>
        <taxon>Hyphomicrobiales</taxon>
        <taxon>Xanthobacteraceae</taxon>
        <taxon>Azorhizobium</taxon>
    </lineage>
</organism>